<dbReference type="Pfam" id="PF00583">
    <property type="entry name" value="Acetyltransf_1"/>
    <property type="match status" value="1"/>
</dbReference>
<organism evidence="2 3">
    <name type="scientific">Streptacidiphilus jeojiensis</name>
    <dbReference type="NCBI Taxonomy" id="3229225"/>
    <lineage>
        <taxon>Bacteria</taxon>
        <taxon>Bacillati</taxon>
        <taxon>Actinomycetota</taxon>
        <taxon>Actinomycetes</taxon>
        <taxon>Kitasatosporales</taxon>
        <taxon>Streptomycetaceae</taxon>
        <taxon>Streptacidiphilus</taxon>
    </lineage>
</organism>
<dbReference type="PANTHER" id="PTHR42791:SF1">
    <property type="entry name" value="N-ACETYLTRANSFERASE DOMAIN-CONTAINING PROTEIN"/>
    <property type="match status" value="1"/>
</dbReference>
<dbReference type="PROSITE" id="PS51186">
    <property type="entry name" value="GNAT"/>
    <property type="match status" value="1"/>
</dbReference>
<dbReference type="CDD" id="cd04301">
    <property type="entry name" value="NAT_SF"/>
    <property type="match status" value="1"/>
</dbReference>
<evidence type="ECO:0000259" key="1">
    <source>
        <dbReference type="PROSITE" id="PS51186"/>
    </source>
</evidence>
<gene>
    <name evidence="2" type="ORF">ABUW04_28945</name>
</gene>
<name>A0ABV6XW45_9ACTN</name>
<dbReference type="Gene3D" id="3.40.630.30">
    <property type="match status" value="1"/>
</dbReference>
<dbReference type="InterPro" id="IPR052523">
    <property type="entry name" value="Trichothecene_AcTrans"/>
</dbReference>
<keyword evidence="3" id="KW-1185">Reference proteome</keyword>
<dbReference type="EC" id="2.3.1.-" evidence="2"/>
<protein>
    <submittedName>
        <fullName evidence="2">GNAT family N-acetyltransferase</fullName>
        <ecNumber evidence="2">2.3.1.-</ecNumber>
    </submittedName>
</protein>
<dbReference type="PANTHER" id="PTHR42791">
    <property type="entry name" value="GNAT FAMILY ACETYLTRANSFERASE"/>
    <property type="match status" value="1"/>
</dbReference>
<dbReference type="SUPFAM" id="SSF55729">
    <property type="entry name" value="Acyl-CoA N-acyltransferases (Nat)"/>
    <property type="match status" value="1"/>
</dbReference>
<dbReference type="GO" id="GO:0016746">
    <property type="term" value="F:acyltransferase activity"/>
    <property type="evidence" value="ECO:0007669"/>
    <property type="project" value="UniProtKB-KW"/>
</dbReference>
<keyword evidence="2" id="KW-0012">Acyltransferase</keyword>
<dbReference type="InterPro" id="IPR000182">
    <property type="entry name" value="GNAT_dom"/>
</dbReference>
<reference evidence="2 3" key="1">
    <citation type="submission" date="2024-06" db="EMBL/GenBank/DDBJ databases">
        <authorList>
            <person name="Lee S.D."/>
        </authorList>
    </citation>
    <scope>NUCLEOTIDE SEQUENCE [LARGE SCALE GENOMIC DNA]</scope>
    <source>
        <strain evidence="2 3">N1-10</strain>
    </source>
</reference>
<feature type="domain" description="N-acetyltransferase" evidence="1">
    <location>
        <begin position="6"/>
        <end position="206"/>
    </location>
</feature>
<sequence>MGATGITVRPATDADVDETAGTLALAFHDDPQWLWSLPVERTRPKRLRGIFTTMLRHEVLRHGGVEVACDEEGRIVGAALWLPPGRARPTLREQAAAGPGYLRAYGRRIGYGNTLQSACFKAHPSSEPHWYLFILGVDPDLHGQGVGAALLRSRLDRVDAEGLAAYLESSNPTNVPLYEHFGFEVTGALKLPKHAPRMDTMWRPRHRP</sequence>
<dbReference type="Proteomes" id="UP001592581">
    <property type="component" value="Unassembled WGS sequence"/>
</dbReference>
<dbReference type="RefSeq" id="WP_380567324.1">
    <property type="nucleotide sequence ID" value="NZ_JBEUKS010000011.1"/>
</dbReference>
<comment type="caution">
    <text evidence="2">The sequence shown here is derived from an EMBL/GenBank/DDBJ whole genome shotgun (WGS) entry which is preliminary data.</text>
</comment>
<dbReference type="EMBL" id="JBEUKS010000011">
    <property type="protein sequence ID" value="MFC1442288.1"/>
    <property type="molecule type" value="Genomic_DNA"/>
</dbReference>
<proteinExistence type="predicted"/>
<evidence type="ECO:0000313" key="2">
    <source>
        <dbReference type="EMBL" id="MFC1442288.1"/>
    </source>
</evidence>
<accession>A0ABV6XW45</accession>
<keyword evidence="2" id="KW-0808">Transferase</keyword>
<dbReference type="InterPro" id="IPR016181">
    <property type="entry name" value="Acyl_CoA_acyltransferase"/>
</dbReference>
<evidence type="ECO:0000313" key="3">
    <source>
        <dbReference type="Proteomes" id="UP001592581"/>
    </source>
</evidence>